<proteinExistence type="predicted"/>
<dbReference type="AlphaFoldDB" id="A0A560GIU8"/>
<dbReference type="Gene3D" id="2.60.120.10">
    <property type="entry name" value="Jelly Rolls"/>
    <property type="match status" value="1"/>
</dbReference>
<dbReference type="Gene3D" id="1.10.10.10">
    <property type="entry name" value="Winged helix-like DNA-binding domain superfamily/Winged helix DNA-binding domain"/>
    <property type="match status" value="1"/>
</dbReference>
<evidence type="ECO:0000256" key="2">
    <source>
        <dbReference type="ARBA" id="ARBA00023125"/>
    </source>
</evidence>
<organism evidence="5 6">
    <name type="scientific">Nitrospirillum amazonense</name>
    <dbReference type="NCBI Taxonomy" id="28077"/>
    <lineage>
        <taxon>Bacteria</taxon>
        <taxon>Pseudomonadati</taxon>
        <taxon>Pseudomonadota</taxon>
        <taxon>Alphaproteobacteria</taxon>
        <taxon>Rhodospirillales</taxon>
        <taxon>Azospirillaceae</taxon>
        <taxon>Nitrospirillum</taxon>
    </lineage>
</organism>
<keyword evidence="6" id="KW-1185">Reference proteome</keyword>
<feature type="domain" description="HTH crp-type" evidence="4">
    <location>
        <begin position="117"/>
        <end position="191"/>
    </location>
</feature>
<keyword evidence="3" id="KW-0804">Transcription</keyword>
<dbReference type="SUPFAM" id="SSF51206">
    <property type="entry name" value="cAMP-binding domain-like"/>
    <property type="match status" value="1"/>
</dbReference>
<keyword evidence="1" id="KW-0805">Transcription regulation</keyword>
<gene>
    <name evidence="5" type="ORF">FBZ90_12921</name>
</gene>
<dbReference type="InterPro" id="IPR036388">
    <property type="entry name" value="WH-like_DNA-bd_sf"/>
</dbReference>
<keyword evidence="2" id="KW-0238">DNA-binding</keyword>
<dbReference type="InterPro" id="IPR012318">
    <property type="entry name" value="HTH_CRP"/>
</dbReference>
<protein>
    <recommendedName>
        <fullName evidence="4">HTH crp-type domain-containing protein</fullName>
    </recommendedName>
</protein>
<dbReference type="Proteomes" id="UP000315751">
    <property type="component" value="Unassembled WGS sequence"/>
</dbReference>
<evidence type="ECO:0000259" key="4">
    <source>
        <dbReference type="Pfam" id="PF13545"/>
    </source>
</evidence>
<reference evidence="5 6" key="1">
    <citation type="submission" date="2019-06" db="EMBL/GenBank/DDBJ databases">
        <title>Genomic Encyclopedia of Type Strains, Phase IV (KMG-V): Genome sequencing to study the core and pangenomes of soil and plant-associated prokaryotes.</title>
        <authorList>
            <person name="Whitman W."/>
        </authorList>
    </citation>
    <scope>NUCLEOTIDE SEQUENCE [LARGE SCALE GENOMIC DNA]</scope>
    <source>
        <strain evidence="5 6">BR 11622</strain>
    </source>
</reference>
<sequence length="748" mass="81008">MTALGGGILPLDEEAPWLHLGLHSARPLESGIPNELVCDTDLIPLATAAAIVPRHGASALAVGDTVVAAITREAFAQCLEREPAVRDRLARVITEQFRRAQGLAEDLVVLKDESHVRLARLLLDLFDAAAEPLNPMGKASLPKGVLQQHLATALGLSRKQVNDDLGFLKDFRALANGRASRLTLLDRGRLAMIAAFRPADDLDDGPTHDPADDRDNDAHIWFEELRETLIDKANLLWARQVAEKATRYHPQSRKIAHLQILAHLRDGALDAAERLLTRGRKFTMDDPVEDYAALTPRLLKDRSFQSANPEKSRFLALQSAAGYRSVHQRTGGYYTGINAAAMLVCAGRADDGRTLASEILRQLPEASGYWPLATRAEALGLLGQFDQAATALAEAINQPDAQPGTVASTFTQFCRLHSATQDEGWRTLMGVFKLPPIIALSAVPPGASWAASPELFSLVKSLKPSAVYMGGLGWGRDIDLAEQLLADGHTAVSAIIPEPPTAYETRTIRPGGGNWSKRFNACKGAINLMRLCPKGLDPEQPINWQRQTNRSALGLALAAARHQERPCFLVTGDETVQADRLSSPGESLRTECLPAWAAPDDLTAGFVALVRVIAEGDLDAIVTGLPGEGVTSRRQLGASIITCHPSVTGALDTAFQVLDRALWSGRRISICCDIGTEADWHAPEAFLASRIMTQKAPPPGDIKATAFFLAELVLLNRPDLSFNPSGQYPSDNKPSHPQLWTIRRQTAA</sequence>
<dbReference type="InterPro" id="IPR018490">
    <property type="entry name" value="cNMP-bd_dom_sf"/>
</dbReference>
<evidence type="ECO:0000256" key="3">
    <source>
        <dbReference type="ARBA" id="ARBA00023163"/>
    </source>
</evidence>
<dbReference type="InterPro" id="IPR014710">
    <property type="entry name" value="RmlC-like_jellyroll"/>
</dbReference>
<evidence type="ECO:0000256" key="1">
    <source>
        <dbReference type="ARBA" id="ARBA00023015"/>
    </source>
</evidence>
<comment type="caution">
    <text evidence="5">The sequence shown here is derived from an EMBL/GenBank/DDBJ whole genome shotgun (WGS) entry which is preliminary data.</text>
</comment>
<evidence type="ECO:0000313" key="6">
    <source>
        <dbReference type="Proteomes" id="UP000315751"/>
    </source>
</evidence>
<dbReference type="Pfam" id="PF13545">
    <property type="entry name" value="HTH_Crp_2"/>
    <property type="match status" value="1"/>
</dbReference>
<accession>A0A560GIU8</accession>
<dbReference type="EMBL" id="VITR01000029">
    <property type="protein sequence ID" value="TWB33855.1"/>
    <property type="molecule type" value="Genomic_DNA"/>
</dbReference>
<evidence type="ECO:0000313" key="5">
    <source>
        <dbReference type="EMBL" id="TWB33855.1"/>
    </source>
</evidence>
<name>A0A560GIU8_9PROT</name>